<keyword evidence="4" id="KW-0233">DNA recombination</keyword>
<keyword evidence="2" id="KW-0229">DNA integration</keyword>
<dbReference type="EMBL" id="JAIMJA010000036">
    <property type="protein sequence ID" value="MCE2597243.1"/>
    <property type="molecule type" value="Genomic_DNA"/>
</dbReference>
<accession>A0ABS8WHN3</accession>
<feature type="domain" description="Tyr recombinase" evidence="5">
    <location>
        <begin position="195"/>
        <end position="402"/>
    </location>
</feature>
<gene>
    <name evidence="6" type="ORF">K6Y31_20935</name>
</gene>
<dbReference type="SUPFAM" id="SSF56349">
    <property type="entry name" value="DNA breaking-rejoining enzymes"/>
    <property type="match status" value="1"/>
</dbReference>
<dbReference type="Proteomes" id="UP001201273">
    <property type="component" value="Unassembled WGS sequence"/>
</dbReference>
<dbReference type="Pfam" id="PF00589">
    <property type="entry name" value="Phage_integrase"/>
    <property type="match status" value="1"/>
</dbReference>
<sequence>MESQYQFIPLFPHAENLDMGLADVNALVTQLDKQIADASYSYSLAFEYLAENRYSPNNFKSIRSELNLLFNWIWFVQKISLKQVDRIMMRKFIDFCNDPPEELVAPTSYPYFITDKDTDLVQVNPKWRPFVLRGAGGYIRKTATLKAQLSLLSGFFLFLADVEYAEKNPAAVLLRRLNVNNTRVTESEDGDKALSEVQWQYVTAKVDDLVEEDPNKHQRTKLLFTLLYYLYPRVSEIAARPGFTPLMSNFKKHRSGVWVFSIPQSKGGKSRIIPCPEPVMIALKAYREFLGLSPLPLPDEKIPLFTRHQAGTHGRDAGVLDSQLGIEAIRGIVNDVFDKTANAMEEEWPYEAQELRGFSIHSLRHTGISHAIAQNQPLQTVMKNAGHSDLATLSIYTSVDLR</sequence>
<proteinExistence type="predicted"/>
<evidence type="ECO:0000256" key="4">
    <source>
        <dbReference type="ARBA" id="ARBA00023172"/>
    </source>
</evidence>
<dbReference type="InterPro" id="IPR002104">
    <property type="entry name" value="Integrase_catalytic"/>
</dbReference>
<dbReference type="InterPro" id="IPR010998">
    <property type="entry name" value="Integrase_recombinase_N"/>
</dbReference>
<dbReference type="CDD" id="cd00397">
    <property type="entry name" value="DNA_BRE_C"/>
    <property type="match status" value="1"/>
</dbReference>
<dbReference type="Gene3D" id="1.10.443.10">
    <property type="entry name" value="Intergrase catalytic core"/>
    <property type="match status" value="1"/>
</dbReference>
<comment type="caution">
    <text evidence="6">The sequence shown here is derived from an EMBL/GenBank/DDBJ whole genome shotgun (WGS) entry which is preliminary data.</text>
</comment>
<evidence type="ECO:0000259" key="5">
    <source>
        <dbReference type="PROSITE" id="PS51898"/>
    </source>
</evidence>
<evidence type="ECO:0000256" key="3">
    <source>
        <dbReference type="ARBA" id="ARBA00023125"/>
    </source>
</evidence>
<reference evidence="6 7" key="1">
    <citation type="journal article" date="2022" name="Environ. Microbiol. Rep.">
        <title>Eco-phylogenetic analyses reveal divergent evolution of vitamin B12 metabolism in the marine bacterial family 'Psychromonadaceae'.</title>
        <authorList>
            <person name="Jin X."/>
            <person name="Yang Y."/>
            <person name="Cao H."/>
            <person name="Gao B."/>
            <person name="Zhao Z."/>
        </authorList>
    </citation>
    <scope>NUCLEOTIDE SEQUENCE [LARGE SCALE GENOMIC DNA]</scope>
    <source>
        <strain evidence="6 7">MKS20</strain>
    </source>
</reference>
<name>A0ABS8WHN3_9GAMM</name>
<dbReference type="InterPro" id="IPR011010">
    <property type="entry name" value="DNA_brk_join_enz"/>
</dbReference>
<evidence type="ECO:0000256" key="2">
    <source>
        <dbReference type="ARBA" id="ARBA00022908"/>
    </source>
</evidence>
<evidence type="ECO:0000313" key="6">
    <source>
        <dbReference type="EMBL" id="MCE2597243.1"/>
    </source>
</evidence>
<dbReference type="PANTHER" id="PTHR30349:SF77">
    <property type="entry name" value="TYROSINE RECOMBINASE XERC"/>
    <property type="match status" value="1"/>
</dbReference>
<keyword evidence="7" id="KW-1185">Reference proteome</keyword>
<keyword evidence="3" id="KW-0238">DNA-binding</keyword>
<dbReference type="RefSeq" id="WP_233054998.1">
    <property type="nucleotide sequence ID" value="NZ_JAIMJA010000036.1"/>
</dbReference>
<comment type="subcellular location">
    <subcellularLocation>
        <location evidence="1">Cytoplasm</location>
    </subcellularLocation>
</comment>
<dbReference type="InterPro" id="IPR050090">
    <property type="entry name" value="Tyrosine_recombinase_XerCD"/>
</dbReference>
<dbReference type="Gene3D" id="1.10.150.130">
    <property type="match status" value="1"/>
</dbReference>
<dbReference type="PANTHER" id="PTHR30349">
    <property type="entry name" value="PHAGE INTEGRASE-RELATED"/>
    <property type="match status" value="1"/>
</dbReference>
<evidence type="ECO:0000313" key="7">
    <source>
        <dbReference type="Proteomes" id="UP001201273"/>
    </source>
</evidence>
<dbReference type="InterPro" id="IPR013762">
    <property type="entry name" value="Integrase-like_cat_sf"/>
</dbReference>
<organism evidence="6 7">
    <name type="scientific">Motilimonas cestriensis</name>
    <dbReference type="NCBI Taxonomy" id="2742685"/>
    <lineage>
        <taxon>Bacteria</taxon>
        <taxon>Pseudomonadati</taxon>
        <taxon>Pseudomonadota</taxon>
        <taxon>Gammaproteobacteria</taxon>
        <taxon>Alteromonadales</taxon>
        <taxon>Alteromonadales genera incertae sedis</taxon>
        <taxon>Motilimonas</taxon>
    </lineage>
</organism>
<evidence type="ECO:0000256" key="1">
    <source>
        <dbReference type="ARBA" id="ARBA00004496"/>
    </source>
</evidence>
<protein>
    <submittedName>
        <fullName evidence="6">Site-specific integrase</fullName>
    </submittedName>
</protein>
<dbReference type="PROSITE" id="PS51898">
    <property type="entry name" value="TYR_RECOMBINASE"/>
    <property type="match status" value="1"/>
</dbReference>